<feature type="region of interest" description="Disordered" evidence="1">
    <location>
        <begin position="29"/>
        <end position="259"/>
    </location>
</feature>
<name>A0A915L9Y5_ROMCU</name>
<organism evidence="2 3">
    <name type="scientific">Romanomermis culicivorax</name>
    <name type="common">Nematode worm</name>
    <dbReference type="NCBI Taxonomy" id="13658"/>
    <lineage>
        <taxon>Eukaryota</taxon>
        <taxon>Metazoa</taxon>
        <taxon>Ecdysozoa</taxon>
        <taxon>Nematoda</taxon>
        <taxon>Enoplea</taxon>
        <taxon>Dorylaimia</taxon>
        <taxon>Mermithida</taxon>
        <taxon>Mermithoidea</taxon>
        <taxon>Mermithidae</taxon>
        <taxon>Romanomermis</taxon>
    </lineage>
</organism>
<reference evidence="3" key="1">
    <citation type="submission" date="2022-11" db="UniProtKB">
        <authorList>
            <consortium name="WormBaseParasite"/>
        </authorList>
    </citation>
    <scope>IDENTIFICATION</scope>
</reference>
<sequence length="302" mass="31838">MIKYLEKKFRLVKITTVDLHSRLVKDCRSSPIDLPHNNASGLHANNNGVSSDSNSVFNLVMRRTNSRTPSSNGGEGNNISTTTKHDSVSNGDSATVSPPQVTSTSHPHIDSPSTPPASSSGASPLSSGGMSTGAHDPSALHHRTSMMTMSSDDSSSLHRARCSTSPTTSDSGGDVASSRGVRNGGGSAAMSVRRRSRPTSTTTTANNGSTMGTAPLTTSDEARRMSSISPGSVHSGSGMTNTSSGATSDRCSGRSFGKTSLTRSQEINFNNLEMMTRVTIKQSVIMKEKFIEHSQQAFHNFQ</sequence>
<keyword evidence="2" id="KW-1185">Reference proteome</keyword>
<accession>A0A915L9Y5</accession>
<evidence type="ECO:0000256" key="1">
    <source>
        <dbReference type="SAM" id="MobiDB-lite"/>
    </source>
</evidence>
<dbReference type="WBParaSite" id="nRc.2.0.1.t47874-RA">
    <property type="protein sequence ID" value="nRc.2.0.1.t47874-RA"/>
    <property type="gene ID" value="nRc.2.0.1.g47874"/>
</dbReference>
<feature type="compositionally biased region" description="Low complexity" evidence="1">
    <location>
        <begin position="199"/>
        <end position="214"/>
    </location>
</feature>
<evidence type="ECO:0000313" key="2">
    <source>
        <dbReference type="Proteomes" id="UP000887565"/>
    </source>
</evidence>
<feature type="compositionally biased region" description="Low complexity" evidence="1">
    <location>
        <begin position="226"/>
        <end position="238"/>
    </location>
</feature>
<feature type="compositionally biased region" description="Low complexity" evidence="1">
    <location>
        <begin position="163"/>
        <end position="174"/>
    </location>
</feature>
<proteinExistence type="predicted"/>
<feature type="compositionally biased region" description="Low complexity" evidence="1">
    <location>
        <begin position="116"/>
        <end position="129"/>
    </location>
</feature>
<feature type="compositionally biased region" description="Polar residues" evidence="1">
    <location>
        <begin position="239"/>
        <end position="250"/>
    </location>
</feature>
<evidence type="ECO:0000313" key="3">
    <source>
        <dbReference type="WBParaSite" id="nRc.2.0.1.t47874-RA"/>
    </source>
</evidence>
<feature type="compositionally biased region" description="Polar residues" evidence="1">
    <location>
        <begin position="66"/>
        <end position="106"/>
    </location>
</feature>
<protein>
    <submittedName>
        <fullName evidence="3">Uncharacterized protein</fullName>
    </submittedName>
</protein>
<dbReference type="Proteomes" id="UP000887565">
    <property type="component" value="Unplaced"/>
</dbReference>
<feature type="compositionally biased region" description="Low complexity" evidence="1">
    <location>
        <begin position="145"/>
        <end position="154"/>
    </location>
</feature>
<feature type="compositionally biased region" description="Low complexity" evidence="1">
    <location>
        <begin position="45"/>
        <end position="58"/>
    </location>
</feature>
<dbReference type="AlphaFoldDB" id="A0A915L9Y5"/>